<proteinExistence type="predicted"/>
<dbReference type="EMBL" id="LZDH01000014">
    <property type="protein sequence ID" value="OBS31589.1"/>
    <property type="molecule type" value="Genomic_DNA"/>
</dbReference>
<accession>A0A1A6DXU8</accession>
<dbReference type="EMBL" id="VJOO01000019">
    <property type="protein sequence ID" value="TSE36341.1"/>
    <property type="molecule type" value="Genomic_DNA"/>
</dbReference>
<dbReference type="SUPFAM" id="SSF55620">
    <property type="entry name" value="Tetrahydrobiopterin biosynthesis enzymes-like"/>
    <property type="match status" value="1"/>
</dbReference>
<sequence>MTRPDTAAAADTARQKIGRQVLALTGLRFNANLGILEHERQGPQPIQVDAELNQGFQPLMPHDDDIHHVLDYRKVRQIIIDECTAEHVNLLESLIGKLAHRLMQLPGVIGVRVRIAKLEIFDDCEVAIRMECGQW</sequence>
<reference evidence="2 4" key="1">
    <citation type="submission" date="2016-06" db="EMBL/GenBank/DDBJ databases">
        <title>Genome sequence of Tepidimonas fonticaldi PL17.</title>
        <authorList>
            <person name="Pinnaka A.K."/>
        </authorList>
    </citation>
    <scope>NUCLEOTIDE SEQUENCE [LARGE SCALE GENOMIC DNA]</scope>
    <source>
        <strain evidence="2 4">PL17</strain>
    </source>
</reference>
<dbReference type="OrthoDB" id="8521219at2"/>
<gene>
    <name evidence="2" type="ORF">A9O67_12415</name>
    <name evidence="3" type="ORF">Tfont_01945</name>
</gene>
<dbReference type="AlphaFoldDB" id="A0A1A6DXU8"/>
<dbReference type="STRING" id="1101373.A9O67_12415"/>
<dbReference type="GO" id="GO:0004150">
    <property type="term" value="F:dihydroneopterin aldolase activity"/>
    <property type="evidence" value="ECO:0007669"/>
    <property type="project" value="InterPro"/>
</dbReference>
<dbReference type="SMART" id="SM00905">
    <property type="entry name" value="FolB"/>
    <property type="match status" value="1"/>
</dbReference>
<keyword evidence="4" id="KW-1185">Reference proteome</keyword>
<dbReference type="GO" id="GO:0006760">
    <property type="term" value="P:folic acid-containing compound metabolic process"/>
    <property type="evidence" value="ECO:0007669"/>
    <property type="project" value="InterPro"/>
</dbReference>
<evidence type="ECO:0000313" key="2">
    <source>
        <dbReference type="EMBL" id="OBS31589.1"/>
    </source>
</evidence>
<dbReference type="Gene3D" id="3.30.1130.10">
    <property type="match status" value="1"/>
</dbReference>
<dbReference type="InterPro" id="IPR043133">
    <property type="entry name" value="GTP-CH-I_C/QueF"/>
</dbReference>
<evidence type="ECO:0000313" key="5">
    <source>
        <dbReference type="Proteomes" id="UP000316388"/>
    </source>
</evidence>
<dbReference type="Proteomes" id="UP000316388">
    <property type="component" value="Unassembled WGS sequence"/>
</dbReference>
<reference evidence="3 5" key="2">
    <citation type="submission" date="2019-07" db="EMBL/GenBank/DDBJ databases">
        <title>Tepidimonas fonticaldi AT-A2 draft genome.</title>
        <authorList>
            <person name="Da Costa M.S."/>
            <person name="Froufe H.J.C."/>
            <person name="Egas C."/>
            <person name="Albuquerque L."/>
        </authorList>
    </citation>
    <scope>NUCLEOTIDE SEQUENCE [LARGE SCALE GENOMIC DNA]</scope>
    <source>
        <strain evidence="3 5">AT-A2</strain>
    </source>
</reference>
<comment type="caution">
    <text evidence="2">The sequence shown here is derived from an EMBL/GenBank/DDBJ whole genome shotgun (WGS) entry which is preliminary data.</text>
</comment>
<name>A0A1A6DXU8_9BURK</name>
<dbReference type="Proteomes" id="UP000091969">
    <property type="component" value="Unassembled WGS sequence"/>
</dbReference>
<feature type="domain" description="Dihydroneopterin aldolase/epimerase" evidence="1">
    <location>
        <begin position="22"/>
        <end position="132"/>
    </location>
</feature>
<dbReference type="InterPro" id="IPR006157">
    <property type="entry name" value="FolB_dom"/>
</dbReference>
<protein>
    <submittedName>
        <fullName evidence="2 3">Dihydroneopterin aldolase</fullName>
    </submittedName>
</protein>
<dbReference type="RefSeq" id="WP_068607129.1">
    <property type="nucleotide sequence ID" value="NZ_LZDH01000014.1"/>
</dbReference>
<evidence type="ECO:0000313" key="4">
    <source>
        <dbReference type="Proteomes" id="UP000091969"/>
    </source>
</evidence>
<evidence type="ECO:0000259" key="1">
    <source>
        <dbReference type="SMART" id="SM00905"/>
    </source>
</evidence>
<organism evidence="2 4">
    <name type="scientific">Tepidimonas fonticaldi</name>
    <dbReference type="NCBI Taxonomy" id="1101373"/>
    <lineage>
        <taxon>Bacteria</taxon>
        <taxon>Pseudomonadati</taxon>
        <taxon>Pseudomonadota</taxon>
        <taxon>Betaproteobacteria</taxon>
        <taxon>Burkholderiales</taxon>
        <taxon>Tepidimonas</taxon>
    </lineage>
</organism>
<evidence type="ECO:0000313" key="3">
    <source>
        <dbReference type="EMBL" id="TSE36341.1"/>
    </source>
</evidence>
<dbReference type="Pfam" id="PF02152">
    <property type="entry name" value="FolB"/>
    <property type="match status" value="1"/>
</dbReference>